<dbReference type="AlphaFoldDB" id="A0A7C3ZHS1"/>
<name>A0A7C3ZHS1_9CYAN</name>
<sequence>MRYFDDAVPLRPYNKEQMTNDKGQRTKDKGQRTKDIHLLLTSVTRQFNFKFSQKFQKVTMPIAIKLAR</sequence>
<proteinExistence type="predicted"/>
<accession>A0A7C3ZHS1</accession>
<dbReference type="EMBL" id="DSPX01000003">
    <property type="protein sequence ID" value="HGF99181.1"/>
    <property type="molecule type" value="Genomic_DNA"/>
</dbReference>
<comment type="caution">
    <text evidence="1">The sequence shown here is derived from an EMBL/GenBank/DDBJ whole genome shotgun (WGS) entry which is preliminary data.</text>
</comment>
<evidence type="ECO:0000313" key="1">
    <source>
        <dbReference type="EMBL" id="HGF99181.1"/>
    </source>
</evidence>
<gene>
    <name evidence="1" type="ORF">ENR15_00510</name>
</gene>
<reference evidence="1" key="1">
    <citation type="journal article" date="2020" name="mSystems">
        <title>Genome- and Community-Level Interaction Insights into Carbon Utilization and Element Cycling Functions of Hydrothermarchaeota in Hydrothermal Sediment.</title>
        <authorList>
            <person name="Zhou Z."/>
            <person name="Liu Y."/>
            <person name="Xu W."/>
            <person name="Pan J."/>
            <person name="Luo Z.H."/>
            <person name="Li M."/>
        </authorList>
    </citation>
    <scope>NUCLEOTIDE SEQUENCE [LARGE SCALE GENOMIC DNA]</scope>
    <source>
        <strain evidence="1">SpSt-374</strain>
    </source>
</reference>
<protein>
    <submittedName>
        <fullName evidence="1">Uncharacterized protein</fullName>
    </submittedName>
</protein>
<organism evidence="1">
    <name type="scientific">Planktothricoides sp. SpSt-374</name>
    <dbReference type="NCBI Taxonomy" id="2282167"/>
    <lineage>
        <taxon>Bacteria</taxon>
        <taxon>Bacillati</taxon>
        <taxon>Cyanobacteriota</taxon>
        <taxon>Cyanophyceae</taxon>
        <taxon>Oscillatoriophycideae</taxon>
        <taxon>Oscillatoriales</taxon>
        <taxon>Oscillatoriaceae</taxon>
        <taxon>Planktothricoides</taxon>
    </lineage>
</organism>